<dbReference type="PANTHER" id="PTHR21666:SF270">
    <property type="entry name" value="MUREIN HYDROLASE ACTIVATOR ENVC"/>
    <property type="match status" value="1"/>
</dbReference>
<name>A0ABS6EVR6_9CLOT</name>
<gene>
    <name evidence="4" type="ORF">KQI89_00955</name>
</gene>
<dbReference type="Gene3D" id="2.70.70.10">
    <property type="entry name" value="Glucose Permease (Domain IIA)"/>
    <property type="match status" value="1"/>
</dbReference>
<dbReference type="InterPro" id="IPR016047">
    <property type="entry name" value="M23ase_b-sheet_dom"/>
</dbReference>
<keyword evidence="2" id="KW-0812">Transmembrane</keyword>
<proteinExistence type="predicted"/>
<feature type="domain" description="M23ase beta-sheet core" evidence="3">
    <location>
        <begin position="142"/>
        <end position="243"/>
    </location>
</feature>
<keyword evidence="5" id="KW-1185">Reference proteome</keyword>
<evidence type="ECO:0000256" key="1">
    <source>
        <dbReference type="SAM" id="MobiDB-lite"/>
    </source>
</evidence>
<dbReference type="EMBL" id="JAHLQL010000001">
    <property type="protein sequence ID" value="MBU5590327.1"/>
    <property type="molecule type" value="Genomic_DNA"/>
</dbReference>
<evidence type="ECO:0000256" key="2">
    <source>
        <dbReference type="SAM" id="Phobius"/>
    </source>
</evidence>
<dbReference type="Proteomes" id="UP000736583">
    <property type="component" value="Unassembled WGS sequence"/>
</dbReference>
<feature type="region of interest" description="Disordered" evidence="1">
    <location>
        <begin position="74"/>
        <end position="104"/>
    </location>
</feature>
<keyword evidence="2" id="KW-0472">Membrane</keyword>
<evidence type="ECO:0000313" key="5">
    <source>
        <dbReference type="Proteomes" id="UP000736583"/>
    </source>
</evidence>
<sequence length="250" mass="28006">MDKKIGKRTSNFFKKEGFYVILFVCLCIVATIAVVTVKDKKVTTEEPPVVENKKEFKLAEGREFPEMDMNNALQVKDNEKKAETSSKVEEEKKNIEVPKEGKDSSAVSKNLDAKFEKPVDGTLAREFTEETIFCSTLGTWRTKSGIDIKADLGKKVIAVLEGVIEKVDNDDTELGKYVVINHQNGLKTIYSNLDENVQVKQGQKVSKGQEIGKVGKTAGNYSDEKYGDHLHFEVLKDDAKVNPAKYVSYK</sequence>
<keyword evidence="2" id="KW-1133">Transmembrane helix</keyword>
<reference evidence="4 5" key="1">
    <citation type="submission" date="2021-06" db="EMBL/GenBank/DDBJ databases">
        <authorList>
            <person name="Sun Q."/>
            <person name="Li D."/>
        </authorList>
    </citation>
    <scope>NUCLEOTIDE SEQUENCE [LARGE SCALE GENOMIC DNA]</scope>
    <source>
        <strain evidence="4 5">MSJ-4</strain>
    </source>
</reference>
<evidence type="ECO:0000259" key="3">
    <source>
        <dbReference type="Pfam" id="PF01551"/>
    </source>
</evidence>
<dbReference type="InterPro" id="IPR050570">
    <property type="entry name" value="Cell_wall_metabolism_enzyme"/>
</dbReference>
<dbReference type="PANTHER" id="PTHR21666">
    <property type="entry name" value="PEPTIDASE-RELATED"/>
    <property type="match status" value="1"/>
</dbReference>
<accession>A0ABS6EVR6</accession>
<dbReference type="InterPro" id="IPR011055">
    <property type="entry name" value="Dup_hybrid_motif"/>
</dbReference>
<organism evidence="4 5">
    <name type="scientific">Clostridium simiarum</name>
    <dbReference type="NCBI Taxonomy" id="2841506"/>
    <lineage>
        <taxon>Bacteria</taxon>
        <taxon>Bacillati</taxon>
        <taxon>Bacillota</taxon>
        <taxon>Clostridia</taxon>
        <taxon>Eubacteriales</taxon>
        <taxon>Clostridiaceae</taxon>
        <taxon>Clostridium</taxon>
    </lineage>
</organism>
<feature type="transmembrane region" description="Helical" evidence="2">
    <location>
        <begin position="17"/>
        <end position="37"/>
    </location>
</feature>
<dbReference type="SUPFAM" id="SSF51261">
    <property type="entry name" value="Duplicated hybrid motif"/>
    <property type="match status" value="1"/>
</dbReference>
<dbReference type="RefSeq" id="WP_032121318.1">
    <property type="nucleotide sequence ID" value="NZ_JAHLQL010000001.1"/>
</dbReference>
<dbReference type="CDD" id="cd12797">
    <property type="entry name" value="M23_peptidase"/>
    <property type="match status" value="1"/>
</dbReference>
<comment type="caution">
    <text evidence="4">The sequence shown here is derived from an EMBL/GenBank/DDBJ whole genome shotgun (WGS) entry which is preliminary data.</text>
</comment>
<feature type="compositionally biased region" description="Basic and acidic residues" evidence="1">
    <location>
        <begin position="76"/>
        <end position="103"/>
    </location>
</feature>
<protein>
    <submittedName>
        <fullName evidence="4">M23 family metallopeptidase</fullName>
    </submittedName>
</protein>
<evidence type="ECO:0000313" key="4">
    <source>
        <dbReference type="EMBL" id="MBU5590327.1"/>
    </source>
</evidence>
<dbReference type="Pfam" id="PF01551">
    <property type="entry name" value="Peptidase_M23"/>
    <property type="match status" value="1"/>
</dbReference>